<protein>
    <submittedName>
        <fullName evidence="1">Uncharacterized protein</fullName>
    </submittedName>
</protein>
<evidence type="ECO:0000313" key="1">
    <source>
        <dbReference type="EMBL" id="KAJ6051508.1"/>
    </source>
</evidence>
<dbReference type="Proteomes" id="UP001219568">
    <property type="component" value="Unassembled WGS sequence"/>
</dbReference>
<dbReference type="EMBL" id="JAQJZL010000002">
    <property type="protein sequence ID" value="KAJ6051508.1"/>
    <property type="molecule type" value="Genomic_DNA"/>
</dbReference>
<proteinExistence type="predicted"/>
<dbReference type="SUPFAM" id="SSF51322">
    <property type="entry name" value="Cyanovirin-N"/>
    <property type="match status" value="1"/>
</dbReference>
<dbReference type="InterPro" id="IPR036673">
    <property type="entry name" value="Cyanovirin-N_sf"/>
</dbReference>
<sequence length="276" mass="31816">MAGGLFCHQRISSEEHEQFLAEHDQKEREKSPEKSFIVDAISYELEGGRTLKAVLRDETGGERVSRLDLNKCIALDGSDLRYNRLTLRWTSDGGFFDQINLRNGPFIHEDREWGPMVCLEFTYTGGNITWGPAKKRINLGEHVYAKNGELGYFSWSGYLRGTPEPPRREPWRLYFEDIETARETASMAGFMVRGRDDEEFIIYDHYSFRDLWERFCHCFLELALDKKYGGFKDADGGDAVDEEHPSPLILWLQSQVKGGHIPEVKFVGNDSKAEHH</sequence>
<reference evidence="1" key="1">
    <citation type="journal article" date="2023" name="IMA Fungus">
        <title>Comparative genomic study of the Penicillium genus elucidates a diverse pangenome and 15 lateral gene transfer events.</title>
        <authorList>
            <person name="Petersen C."/>
            <person name="Sorensen T."/>
            <person name="Nielsen M.R."/>
            <person name="Sondergaard T.E."/>
            <person name="Sorensen J.L."/>
            <person name="Fitzpatrick D.A."/>
            <person name="Frisvad J.C."/>
            <person name="Nielsen K.L."/>
        </authorList>
    </citation>
    <scope>NUCLEOTIDE SEQUENCE</scope>
    <source>
        <strain evidence="1">IBT 15450</strain>
    </source>
</reference>
<reference evidence="1" key="2">
    <citation type="submission" date="2023-01" db="EMBL/GenBank/DDBJ databases">
        <authorList>
            <person name="Petersen C."/>
        </authorList>
    </citation>
    <scope>NUCLEOTIDE SEQUENCE</scope>
    <source>
        <strain evidence="1">IBT 15450</strain>
    </source>
</reference>
<dbReference type="AlphaFoldDB" id="A0AAD6NCE0"/>
<evidence type="ECO:0000313" key="2">
    <source>
        <dbReference type="Proteomes" id="UP001219568"/>
    </source>
</evidence>
<name>A0AAD6NCE0_PENCN</name>
<gene>
    <name evidence="1" type="ORF">N7460_002042</name>
</gene>
<dbReference type="Gene3D" id="2.30.60.10">
    <property type="entry name" value="Cyanovirin-N"/>
    <property type="match status" value="1"/>
</dbReference>
<organism evidence="1 2">
    <name type="scientific">Penicillium canescens</name>
    <dbReference type="NCBI Taxonomy" id="5083"/>
    <lineage>
        <taxon>Eukaryota</taxon>
        <taxon>Fungi</taxon>
        <taxon>Dikarya</taxon>
        <taxon>Ascomycota</taxon>
        <taxon>Pezizomycotina</taxon>
        <taxon>Eurotiomycetes</taxon>
        <taxon>Eurotiomycetidae</taxon>
        <taxon>Eurotiales</taxon>
        <taxon>Aspergillaceae</taxon>
        <taxon>Penicillium</taxon>
    </lineage>
</organism>
<accession>A0AAD6NCE0</accession>
<comment type="caution">
    <text evidence="1">The sequence shown here is derived from an EMBL/GenBank/DDBJ whole genome shotgun (WGS) entry which is preliminary data.</text>
</comment>
<keyword evidence="2" id="KW-1185">Reference proteome</keyword>